<evidence type="ECO:0000313" key="1">
    <source>
        <dbReference type="EMBL" id="KEK17941.1"/>
    </source>
</evidence>
<organism evidence="1 2">
    <name type="scientific">Bacillus manliponensis</name>
    <dbReference type="NCBI Taxonomy" id="574376"/>
    <lineage>
        <taxon>Bacteria</taxon>
        <taxon>Bacillati</taxon>
        <taxon>Bacillota</taxon>
        <taxon>Bacilli</taxon>
        <taxon>Bacillales</taxon>
        <taxon>Bacillaceae</taxon>
        <taxon>Bacillus</taxon>
        <taxon>Bacillus cereus group</taxon>
    </lineage>
</organism>
<dbReference type="AlphaFoldDB" id="A0A073JUW3"/>
<proteinExistence type="predicted"/>
<dbReference type="Proteomes" id="UP000027822">
    <property type="component" value="Unassembled WGS sequence"/>
</dbReference>
<reference evidence="1 2" key="1">
    <citation type="submission" date="2014-06" db="EMBL/GenBank/DDBJ databases">
        <title>Draft genome sequence of Bacillus manliponensis JCM 15802 (MCCC 1A00708).</title>
        <authorList>
            <person name="Lai Q."/>
            <person name="Liu Y."/>
            <person name="Shao Z."/>
        </authorList>
    </citation>
    <scope>NUCLEOTIDE SEQUENCE [LARGE SCALE GENOMIC DNA]</scope>
    <source>
        <strain evidence="1 2">JCM 15802</strain>
    </source>
</reference>
<keyword evidence="2" id="KW-1185">Reference proteome</keyword>
<dbReference type="OrthoDB" id="2625810at2"/>
<dbReference type="Pfam" id="PF10903">
    <property type="entry name" value="DUF2691"/>
    <property type="match status" value="1"/>
</dbReference>
<sequence>MKNIGIGFYEPREEEFHTSIWSLIELVEPQKYQWRIVDGEVYIRDENDPLDGEFLFEKAFVDGYELGDIVKDRGCYVIFLNMRAFPKKLDKNELLARITTVPEFINSSCEFMINIVDTYDISILTKDPELLEQLFRHVTDLGYEKVTYITDKREGLI</sequence>
<protein>
    <recommendedName>
        <fullName evidence="3">Prophage protein</fullName>
    </recommendedName>
</protein>
<dbReference type="InterPro" id="IPR020216">
    <property type="entry name" value="Uncharacterised_YncE"/>
</dbReference>
<dbReference type="STRING" id="574376.BAMA_07855"/>
<dbReference type="RefSeq" id="WP_034642037.1">
    <property type="nucleotide sequence ID" value="NZ_CBCSJC010000016.1"/>
</dbReference>
<name>A0A073JUW3_9BACI</name>
<comment type="caution">
    <text evidence="1">The sequence shown here is derived from an EMBL/GenBank/DDBJ whole genome shotgun (WGS) entry which is preliminary data.</text>
</comment>
<gene>
    <name evidence="1" type="ORF">BAMA_07855</name>
</gene>
<evidence type="ECO:0000313" key="2">
    <source>
        <dbReference type="Proteomes" id="UP000027822"/>
    </source>
</evidence>
<accession>A0A073JUW3</accession>
<evidence type="ECO:0008006" key="3">
    <source>
        <dbReference type="Google" id="ProtNLM"/>
    </source>
</evidence>
<dbReference type="EMBL" id="JOTN01000019">
    <property type="protein sequence ID" value="KEK17941.1"/>
    <property type="molecule type" value="Genomic_DNA"/>
</dbReference>